<dbReference type="Proteomes" id="UP000015525">
    <property type="component" value="Unassembled WGS sequence"/>
</dbReference>
<gene>
    <name evidence="9" type="ORF">L288_08905</name>
</gene>
<evidence type="ECO:0000313" key="9">
    <source>
        <dbReference type="EMBL" id="EQB08036.1"/>
    </source>
</evidence>
<evidence type="ECO:0000256" key="2">
    <source>
        <dbReference type="ARBA" id="ARBA00022485"/>
    </source>
</evidence>
<evidence type="ECO:0000259" key="8">
    <source>
        <dbReference type="Pfam" id="PF02775"/>
    </source>
</evidence>
<name>T0GVN1_9SPHN</name>
<keyword evidence="5" id="KW-0408">Iron</keyword>
<accession>T0GVN1</accession>
<keyword evidence="2" id="KW-0004">4Fe-4S</keyword>
<evidence type="ECO:0000256" key="4">
    <source>
        <dbReference type="ARBA" id="ARBA00023002"/>
    </source>
</evidence>
<protein>
    <recommendedName>
        <fullName evidence="8">Thiamine pyrophosphate enzyme TPP-binding domain-containing protein</fullName>
    </recommendedName>
</protein>
<dbReference type="SUPFAM" id="SSF52518">
    <property type="entry name" value="Thiamin diphosphate-binding fold (THDP-binding)"/>
    <property type="match status" value="2"/>
</dbReference>
<keyword evidence="4" id="KW-0560">Oxidoreductase</keyword>
<dbReference type="InterPro" id="IPR009014">
    <property type="entry name" value="Transketo_C/PFOR_II"/>
</dbReference>
<sequence length="715" mass="75833">MALEEKTPDAAAVSLTDRYVRREGRVLISGVQALVRLMLVQADRDAAAGRNTGGFVSGYRGSPLGTVDTTFASARSLTEPRGIKVMPAVNEELAATAVAGTQHMLMTGRARVDGVFALWYGKGPGLDRAADAIRHGNLQGSSPAGGVLLAVGDDHTAKSSTLVVSSDETVASLAVPLFYPADAREVVEFGLHGFALSRHSGAWAALKIVTDVADASRVVVTDELARDPILPPLPDVPGGLHFRWPDTPAEQEARHHNHRLPAVLDYVRANGLDRALHRTPASRIGIVAAGKPWLDLIDALHLLGLEEGQLQALGIALYKPALIWPLEPASLRDFALGLDRLIFVEEKSGLIEAQAKAQLYGQDGAPHILGKRDADGDPLFPATGELTPESIAALLAKLLTLPAGSQEAGALLADQASFAAPVALRRPFFCSGCPHNRSTVLPQGSRALSGIGCHGMASMLRPNHSGFCQMGGEGVHWVGLAPFTDEPHVFANMGDGTYFHSGILAIRQAVAAGVNLTYKLLYNSAVAMTGGQPVDGELSVEQMIEQVAAEGVAGIVLATDDPGRYPKGHPARARVEKVVHRDDIEALQVELRDRTGVTVILYEQMCATEKRRLRKRGKLAEPPQRVFINARVCEGCGDCSVKSNCLSVEPLPTPDGVKRRINQSSCNKDMSCLNGFCPSFVTVEGGTPRKAGGADPADLPAPPAPVPLTADPVQR</sequence>
<dbReference type="Pfam" id="PF02775">
    <property type="entry name" value="TPP_enzyme_C"/>
    <property type="match status" value="1"/>
</dbReference>
<dbReference type="InterPro" id="IPR011766">
    <property type="entry name" value="TPP_enzyme_TPP-bd"/>
</dbReference>
<evidence type="ECO:0000256" key="7">
    <source>
        <dbReference type="SAM" id="MobiDB-lite"/>
    </source>
</evidence>
<dbReference type="GO" id="GO:0044281">
    <property type="term" value="P:small molecule metabolic process"/>
    <property type="evidence" value="ECO:0007669"/>
    <property type="project" value="UniProtKB-ARBA"/>
</dbReference>
<evidence type="ECO:0000256" key="5">
    <source>
        <dbReference type="ARBA" id="ARBA00023004"/>
    </source>
</evidence>
<keyword evidence="6" id="KW-0411">Iron-sulfur</keyword>
<dbReference type="EMBL" id="ATHO01000072">
    <property type="protein sequence ID" value="EQB08036.1"/>
    <property type="molecule type" value="Genomic_DNA"/>
</dbReference>
<dbReference type="RefSeq" id="WP_021238054.1">
    <property type="nucleotide sequence ID" value="NZ_ATHO01000072.1"/>
</dbReference>
<dbReference type="NCBIfam" id="NF009589">
    <property type="entry name" value="PRK13030.1"/>
    <property type="match status" value="1"/>
</dbReference>
<dbReference type="GO" id="GO:0016625">
    <property type="term" value="F:oxidoreductase activity, acting on the aldehyde or oxo group of donors, iron-sulfur protein as acceptor"/>
    <property type="evidence" value="ECO:0007669"/>
    <property type="project" value="UniProtKB-ARBA"/>
</dbReference>
<dbReference type="GO" id="GO:0051539">
    <property type="term" value="F:4 iron, 4 sulfur cluster binding"/>
    <property type="evidence" value="ECO:0007669"/>
    <property type="project" value="UniProtKB-KW"/>
</dbReference>
<dbReference type="PANTHER" id="PTHR48084:SF3">
    <property type="entry name" value="SUBUNIT OF PYRUVATE:FLAVODOXIN OXIDOREDUCTASE"/>
    <property type="match status" value="1"/>
</dbReference>
<dbReference type="GO" id="GO:0030976">
    <property type="term" value="F:thiamine pyrophosphate binding"/>
    <property type="evidence" value="ECO:0007669"/>
    <property type="project" value="InterPro"/>
</dbReference>
<keyword evidence="1" id="KW-0813">Transport</keyword>
<feature type="region of interest" description="Disordered" evidence="7">
    <location>
        <begin position="687"/>
        <end position="715"/>
    </location>
</feature>
<feature type="non-terminal residue" evidence="9">
    <location>
        <position position="715"/>
    </location>
</feature>
<evidence type="ECO:0000256" key="6">
    <source>
        <dbReference type="ARBA" id="ARBA00023014"/>
    </source>
</evidence>
<dbReference type="InterPro" id="IPR029061">
    <property type="entry name" value="THDP-binding"/>
</dbReference>
<dbReference type="AlphaFoldDB" id="T0GVN1"/>
<proteinExistence type="predicted"/>
<reference evidence="9 10" key="1">
    <citation type="journal article" date="2013" name="Genome Announc.">
        <title>Draft Genome Sequence of Sphingobium quisquiliarum Strain P25T, a Novel Hexachlorocyclohexane (HCH)-Degrading Bacterium Isolated from an HCH Dumpsite.</title>
        <authorList>
            <person name="Kumar Singh A."/>
            <person name="Sangwan N."/>
            <person name="Sharma A."/>
            <person name="Gupta V."/>
            <person name="Khurana J.P."/>
            <person name="Lal R."/>
        </authorList>
    </citation>
    <scope>NUCLEOTIDE SEQUENCE [LARGE SCALE GENOMIC DNA]</scope>
    <source>
        <strain evidence="9 10">P25</strain>
    </source>
</reference>
<evidence type="ECO:0000256" key="1">
    <source>
        <dbReference type="ARBA" id="ARBA00022448"/>
    </source>
</evidence>
<dbReference type="Gene3D" id="3.40.50.970">
    <property type="match status" value="1"/>
</dbReference>
<dbReference type="SUPFAM" id="SSF52922">
    <property type="entry name" value="TK C-terminal domain-like"/>
    <property type="match status" value="1"/>
</dbReference>
<keyword evidence="2" id="KW-0479">Metal-binding</keyword>
<dbReference type="CDD" id="cd07034">
    <property type="entry name" value="TPP_PYR_PFOR_IOR-alpha_like"/>
    <property type="match status" value="1"/>
</dbReference>
<comment type="caution">
    <text evidence="9">The sequence shown here is derived from an EMBL/GenBank/DDBJ whole genome shotgun (WGS) entry which is preliminary data.</text>
</comment>
<feature type="domain" description="Thiamine pyrophosphate enzyme TPP-binding" evidence="8">
    <location>
        <begin position="450"/>
        <end position="534"/>
    </location>
</feature>
<organism evidence="9 10">
    <name type="scientific">Sphingobium quisquiliarum P25</name>
    <dbReference type="NCBI Taxonomy" id="1329909"/>
    <lineage>
        <taxon>Bacteria</taxon>
        <taxon>Pseudomonadati</taxon>
        <taxon>Pseudomonadota</taxon>
        <taxon>Alphaproteobacteria</taxon>
        <taxon>Sphingomonadales</taxon>
        <taxon>Sphingomonadaceae</taxon>
        <taxon>Sphingobium</taxon>
    </lineage>
</organism>
<dbReference type="InterPro" id="IPR051457">
    <property type="entry name" value="2-oxoacid:Fd_oxidoreductase"/>
</dbReference>
<keyword evidence="10" id="KW-1185">Reference proteome</keyword>
<dbReference type="InterPro" id="IPR002880">
    <property type="entry name" value="Pyrv_Fd/Flavodoxin_OxRdtase_N"/>
</dbReference>
<evidence type="ECO:0000256" key="3">
    <source>
        <dbReference type="ARBA" id="ARBA00022982"/>
    </source>
</evidence>
<evidence type="ECO:0000313" key="10">
    <source>
        <dbReference type="Proteomes" id="UP000015525"/>
    </source>
</evidence>
<keyword evidence="3" id="KW-0249">Electron transport</keyword>
<dbReference type="PANTHER" id="PTHR48084">
    <property type="entry name" value="2-OXOGLUTARATE OXIDOREDUCTASE SUBUNIT KORB-RELATED"/>
    <property type="match status" value="1"/>
</dbReference>
<dbReference type="GO" id="GO:0045333">
    <property type="term" value="P:cellular respiration"/>
    <property type="evidence" value="ECO:0007669"/>
    <property type="project" value="UniProtKB-ARBA"/>
</dbReference>